<keyword evidence="2 4" id="KW-0067">ATP-binding</keyword>
<protein>
    <submittedName>
        <fullName evidence="4">Hemin import ATP-binding protein HmuV</fullName>
        <ecNumber evidence="4">3.6.3.-</ecNumber>
    </submittedName>
</protein>
<keyword evidence="5" id="KW-1185">Reference proteome</keyword>
<reference evidence="4 5" key="1">
    <citation type="submission" date="2018-06" db="EMBL/GenBank/DDBJ databases">
        <authorList>
            <consortium name="Pathogen Informatics"/>
            <person name="Doyle S."/>
        </authorList>
    </citation>
    <scope>NUCLEOTIDE SEQUENCE [LARGE SCALE GENOMIC DNA]</scope>
    <source>
        <strain evidence="4 5">NCTC10717</strain>
    </source>
</reference>
<dbReference type="EMBL" id="UHIA01000003">
    <property type="protein sequence ID" value="SUO91325.1"/>
    <property type="molecule type" value="Genomic_DNA"/>
</dbReference>
<dbReference type="Pfam" id="PF00005">
    <property type="entry name" value="ABC_tran"/>
    <property type="match status" value="1"/>
</dbReference>
<dbReference type="SUPFAM" id="SSF52540">
    <property type="entry name" value="P-loop containing nucleoside triphosphate hydrolases"/>
    <property type="match status" value="1"/>
</dbReference>
<dbReference type="Proteomes" id="UP000254575">
    <property type="component" value="Unassembled WGS sequence"/>
</dbReference>
<dbReference type="GO" id="GO:0005524">
    <property type="term" value="F:ATP binding"/>
    <property type="evidence" value="ECO:0007669"/>
    <property type="project" value="UniProtKB-KW"/>
</dbReference>
<evidence type="ECO:0000313" key="5">
    <source>
        <dbReference type="Proteomes" id="UP000254575"/>
    </source>
</evidence>
<evidence type="ECO:0000313" key="4">
    <source>
        <dbReference type="EMBL" id="SUO91325.1"/>
    </source>
</evidence>
<dbReference type="InterPro" id="IPR027417">
    <property type="entry name" value="P-loop_NTPase"/>
</dbReference>
<dbReference type="Gene3D" id="3.40.50.300">
    <property type="entry name" value="P-loop containing nucleotide triphosphate hydrolases"/>
    <property type="match status" value="1"/>
</dbReference>
<evidence type="ECO:0000259" key="3">
    <source>
        <dbReference type="PROSITE" id="PS50893"/>
    </source>
</evidence>
<dbReference type="GO" id="GO:0016887">
    <property type="term" value="F:ATP hydrolysis activity"/>
    <property type="evidence" value="ECO:0007669"/>
    <property type="project" value="InterPro"/>
</dbReference>
<dbReference type="SMART" id="SM00382">
    <property type="entry name" value="AAA"/>
    <property type="match status" value="1"/>
</dbReference>
<name>A0A380MHU5_9GAMM</name>
<gene>
    <name evidence="4" type="primary">hmuV_1</name>
    <name evidence="4" type="ORF">NCTC10717_00103</name>
</gene>
<dbReference type="PANTHER" id="PTHR42794">
    <property type="entry name" value="HEMIN IMPORT ATP-BINDING PROTEIN HMUV"/>
    <property type="match status" value="1"/>
</dbReference>
<evidence type="ECO:0000256" key="1">
    <source>
        <dbReference type="ARBA" id="ARBA00022741"/>
    </source>
</evidence>
<dbReference type="AlphaFoldDB" id="A0A380MHU5"/>
<feature type="domain" description="ABC transporter" evidence="3">
    <location>
        <begin position="2"/>
        <end position="228"/>
    </location>
</feature>
<organism evidence="4 5">
    <name type="scientific">Suttonella indologenes</name>
    <dbReference type="NCBI Taxonomy" id="13276"/>
    <lineage>
        <taxon>Bacteria</taxon>
        <taxon>Pseudomonadati</taxon>
        <taxon>Pseudomonadota</taxon>
        <taxon>Gammaproteobacteria</taxon>
        <taxon>Cardiobacteriales</taxon>
        <taxon>Cardiobacteriaceae</taxon>
        <taxon>Suttonella</taxon>
    </lineage>
</organism>
<dbReference type="PANTHER" id="PTHR42794:SF2">
    <property type="entry name" value="ABC TRANSPORTER ATP-BINDING PROTEIN"/>
    <property type="match status" value="1"/>
</dbReference>
<sequence length="255" mass="27889">MLVLDNVCVAAGRQPIIDRLSLQLNAAEMVGLVGPNGAGKSTLLHAIANLRAFSGRITWQERPIRIAEIGFMPQQCHVKAQLSVLDTLLLGCHEKLGLRVQSELVERAINMLESFHISHLHQRPMNRLSGGQQQLVLLAQRLLRQPQLLLLDEATSALDIRHQMMVCERLQSYVQSSGALVIMAVHDLSLAAQFMQRVALLSQGRLAASGAFAEVLTEQSLRQVYGIEAEILRSSSGRIAVVPIAPVQRSCAEGA</sequence>
<evidence type="ECO:0000256" key="2">
    <source>
        <dbReference type="ARBA" id="ARBA00022840"/>
    </source>
</evidence>
<keyword evidence="1" id="KW-0547">Nucleotide-binding</keyword>
<dbReference type="RefSeq" id="WP_245887957.1">
    <property type="nucleotide sequence ID" value="NZ_UHIA01000003.1"/>
</dbReference>
<keyword evidence="4" id="KW-0378">Hydrolase</keyword>
<accession>A0A380MHU5</accession>
<dbReference type="InterPro" id="IPR003593">
    <property type="entry name" value="AAA+_ATPase"/>
</dbReference>
<dbReference type="InterPro" id="IPR003439">
    <property type="entry name" value="ABC_transporter-like_ATP-bd"/>
</dbReference>
<dbReference type="EC" id="3.6.3.-" evidence="4"/>
<proteinExistence type="predicted"/>
<dbReference type="PROSITE" id="PS50893">
    <property type="entry name" value="ABC_TRANSPORTER_2"/>
    <property type="match status" value="1"/>
</dbReference>